<protein>
    <submittedName>
        <fullName evidence="3">Uncharacterized protein</fullName>
    </submittedName>
</protein>
<name>A0A1R3KT10_9ROSI</name>
<keyword evidence="2" id="KW-0732">Signal</keyword>
<evidence type="ECO:0000313" key="4">
    <source>
        <dbReference type="Proteomes" id="UP000187203"/>
    </source>
</evidence>
<dbReference type="OrthoDB" id="194358at2759"/>
<accession>A0A1R3KT10</accession>
<feature type="region of interest" description="Disordered" evidence="1">
    <location>
        <begin position="51"/>
        <end position="101"/>
    </location>
</feature>
<evidence type="ECO:0000313" key="3">
    <source>
        <dbReference type="EMBL" id="OMP10206.1"/>
    </source>
</evidence>
<organism evidence="3 4">
    <name type="scientific">Corchorus olitorius</name>
    <dbReference type="NCBI Taxonomy" id="93759"/>
    <lineage>
        <taxon>Eukaryota</taxon>
        <taxon>Viridiplantae</taxon>
        <taxon>Streptophyta</taxon>
        <taxon>Embryophyta</taxon>
        <taxon>Tracheophyta</taxon>
        <taxon>Spermatophyta</taxon>
        <taxon>Magnoliopsida</taxon>
        <taxon>eudicotyledons</taxon>
        <taxon>Gunneridae</taxon>
        <taxon>Pentapetalae</taxon>
        <taxon>rosids</taxon>
        <taxon>malvids</taxon>
        <taxon>Malvales</taxon>
        <taxon>Malvaceae</taxon>
        <taxon>Grewioideae</taxon>
        <taxon>Apeibeae</taxon>
        <taxon>Corchorus</taxon>
    </lineage>
</organism>
<proteinExistence type="predicted"/>
<reference evidence="4" key="1">
    <citation type="submission" date="2013-09" db="EMBL/GenBank/DDBJ databases">
        <title>Corchorus olitorius genome sequencing.</title>
        <authorList>
            <person name="Alam M."/>
            <person name="Haque M.S."/>
            <person name="Islam M.S."/>
            <person name="Emdad E.M."/>
            <person name="Islam M.M."/>
            <person name="Ahmed B."/>
            <person name="Halim A."/>
            <person name="Hossen Q.M.M."/>
            <person name="Hossain M.Z."/>
            <person name="Ahmed R."/>
            <person name="Khan M.M."/>
            <person name="Islam R."/>
            <person name="Rashid M.M."/>
            <person name="Khan S.A."/>
            <person name="Rahman M.S."/>
            <person name="Alam M."/>
            <person name="Yahiya A.S."/>
            <person name="Khan M.S."/>
            <person name="Azam M.S."/>
            <person name="Haque T."/>
            <person name="Lashkar M.Z.H."/>
            <person name="Akhand A.I."/>
            <person name="Morshed G."/>
            <person name="Roy S."/>
            <person name="Uddin K.S."/>
            <person name="Rabeya T."/>
            <person name="Hossain A.S."/>
            <person name="Chowdhury A."/>
            <person name="Snigdha A.R."/>
            <person name="Mortoza M.S."/>
            <person name="Matin S.A."/>
            <person name="Hoque S.M.E."/>
            <person name="Islam M.K."/>
            <person name="Roy D.K."/>
            <person name="Haider R."/>
            <person name="Moosa M.M."/>
            <person name="Elias S.M."/>
            <person name="Hasan A.M."/>
            <person name="Jahan S."/>
            <person name="Shafiuddin M."/>
            <person name="Mahmood N."/>
            <person name="Shommy N.S."/>
        </authorList>
    </citation>
    <scope>NUCLEOTIDE SEQUENCE [LARGE SCALE GENOMIC DNA]</scope>
    <source>
        <strain evidence="4">cv. O-4</strain>
    </source>
</reference>
<keyword evidence="4" id="KW-1185">Reference proteome</keyword>
<feature type="chain" id="PRO_5013249607" evidence="2">
    <location>
        <begin position="17"/>
        <end position="101"/>
    </location>
</feature>
<feature type="signal peptide" evidence="2">
    <location>
        <begin position="1"/>
        <end position="16"/>
    </location>
</feature>
<dbReference type="Proteomes" id="UP000187203">
    <property type="component" value="Unassembled WGS sequence"/>
</dbReference>
<sequence length="101" mass="11214">MSRVSRLILLPRSLCASFPVAFKVQTSSSPHKFLVNPSSGLVHRTLLCKSSLNPKTKSHPPTHFPSLSFRPFPHPDHPVRPRLGPAHSLRLGQHMALNSTH</sequence>
<evidence type="ECO:0000256" key="1">
    <source>
        <dbReference type="SAM" id="MobiDB-lite"/>
    </source>
</evidence>
<dbReference type="AlphaFoldDB" id="A0A1R3KT10"/>
<dbReference type="EMBL" id="AWUE01011981">
    <property type="protein sequence ID" value="OMP10206.1"/>
    <property type="molecule type" value="Genomic_DNA"/>
</dbReference>
<gene>
    <name evidence="3" type="ORF">COLO4_04718</name>
</gene>
<evidence type="ECO:0000256" key="2">
    <source>
        <dbReference type="SAM" id="SignalP"/>
    </source>
</evidence>
<comment type="caution">
    <text evidence="3">The sequence shown here is derived from an EMBL/GenBank/DDBJ whole genome shotgun (WGS) entry which is preliminary data.</text>
</comment>